<evidence type="ECO:0000256" key="1">
    <source>
        <dbReference type="ARBA" id="ARBA00001823"/>
    </source>
</evidence>
<dbReference type="GO" id="GO:0019379">
    <property type="term" value="P:sulfate assimilation, phosphoadenylyl sulfate reduction by phosphoadenylyl-sulfate reductase (thioredoxin)"/>
    <property type="evidence" value="ECO:0007669"/>
    <property type="project" value="TreeGrafter"/>
</dbReference>
<dbReference type="GO" id="GO:0004020">
    <property type="term" value="F:adenylylsulfate kinase activity"/>
    <property type="evidence" value="ECO:0007669"/>
    <property type="project" value="UniProtKB-UniRule"/>
</dbReference>
<dbReference type="InterPro" id="IPR002891">
    <property type="entry name" value="APS"/>
</dbReference>
<dbReference type="EMBL" id="FMUN01000007">
    <property type="protein sequence ID" value="SCY55656.1"/>
    <property type="molecule type" value="Genomic_DNA"/>
</dbReference>
<dbReference type="GO" id="GO:0010134">
    <property type="term" value="P:sulfate assimilation via adenylyl sulfate reduction"/>
    <property type="evidence" value="ECO:0007669"/>
    <property type="project" value="TreeGrafter"/>
</dbReference>
<dbReference type="RefSeq" id="WP_054964752.1">
    <property type="nucleotide sequence ID" value="NZ_FMUN01000007.1"/>
</dbReference>
<dbReference type="GO" id="GO:0005737">
    <property type="term" value="C:cytoplasm"/>
    <property type="evidence" value="ECO:0007669"/>
    <property type="project" value="TreeGrafter"/>
</dbReference>
<dbReference type="GO" id="GO:0070814">
    <property type="term" value="P:hydrogen sulfide biosynthetic process"/>
    <property type="evidence" value="ECO:0007669"/>
    <property type="project" value="UniProtKB-UniRule"/>
</dbReference>
<keyword evidence="13" id="KW-1185">Reference proteome</keyword>
<keyword evidence="8" id="KW-0418">Kinase</keyword>
<evidence type="ECO:0000256" key="8">
    <source>
        <dbReference type="HAMAP-Rule" id="MF_00065"/>
    </source>
</evidence>
<organism evidence="12 13">
    <name type="scientific">Thiohalorhabdus denitrificans</name>
    <dbReference type="NCBI Taxonomy" id="381306"/>
    <lineage>
        <taxon>Bacteria</taxon>
        <taxon>Pseudomonadati</taxon>
        <taxon>Pseudomonadota</taxon>
        <taxon>Gammaproteobacteria</taxon>
        <taxon>Thiohalorhabdales</taxon>
        <taxon>Thiohalorhabdaceae</taxon>
        <taxon>Thiohalorhabdus</taxon>
    </lineage>
</organism>
<feature type="binding site" evidence="8">
    <location>
        <begin position="402"/>
        <end position="409"/>
    </location>
    <ligand>
        <name>ATP</name>
        <dbReference type="ChEBI" id="CHEBI:30616"/>
    </ligand>
</feature>
<dbReference type="SUPFAM" id="SSF52374">
    <property type="entry name" value="Nucleotidylyl transferase"/>
    <property type="match status" value="1"/>
</dbReference>
<keyword evidence="4 12" id="KW-0548">Nucleotidyltransferase</keyword>
<dbReference type="EC" id="2.7.1.25" evidence="8"/>
<dbReference type="InterPro" id="IPR027417">
    <property type="entry name" value="P-loop_NTPase"/>
</dbReference>
<comment type="catalytic activity">
    <reaction evidence="1 8">
        <text>adenosine 5'-phosphosulfate + ATP = 3'-phosphoadenylyl sulfate + ADP + H(+)</text>
        <dbReference type="Rhea" id="RHEA:24152"/>
        <dbReference type="ChEBI" id="CHEBI:15378"/>
        <dbReference type="ChEBI" id="CHEBI:30616"/>
        <dbReference type="ChEBI" id="CHEBI:58243"/>
        <dbReference type="ChEBI" id="CHEBI:58339"/>
        <dbReference type="ChEBI" id="CHEBI:456216"/>
        <dbReference type="EC" id="2.7.1.25"/>
    </reaction>
</comment>
<dbReference type="Pfam" id="PF01583">
    <property type="entry name" value="APS_kinase"/>
    <property type="match status" value="1"/>
</dbReference>
<gene>
    <name evidence="8" type="primary">cysC</name>
    <name evidence="12" type="ORF">SAMN05661077_2475</name>
</gene>
<dbReference type="NCBIfam" id="NF004040">
    <property type="entry name" value="PRK05537.1"/>
    <property type="match status" value="1"/>
</dbReference>
<dbReference type="CDD" id="cd00517">
    <property type="entry name" value="ATPS"/>
    <property type="match status" value="1"/>
</dbReference>
<dbReference type="AlphaFoldDB" id="A0A0P9CXS6"/>
<comment type="function">
    <text evidence="8">Catalyzes the synthesis of activated sulfate.</text>
</comment>
<evidence type="ECO:0000313" key="13">
    <source>
        <dbReference type="Proteomes" id="UP000183104"/>
    </source>
</evidence>
<dbReference type="FunFam" id="3.40.50.300:FF:000802">
    <property type="entry name" value="Sulfate adenylyltransferase"/>
    <property type="match status" value="1"/>
</dbReference>
<evidence type="ECO:0000256" key="3">
    <source>
        <dbReference type="ARBA" id="ARBA00022679"/>
    </source>
</evidence>
<feature type="domain" description="Sulphate adenylyltransferase catalytic" evidence="10">
    <location>
        <begin position="172"/>
        <end position="386"/>
    </location>
</feature>
<protein>
    <recommendedName>
        <fullName evidence="8">Adenylyl-sulfate kinase</fullName>
        <ecNumber evidence="8">2.7.1.25</ecNumber>
    </recommendedName>
    <alternativeName>
        <fullName evidence="8">APS kinase</fullName>
    </alternativeName>
    <alternativeName>
        <fullName evidence="8">ATP adenosine-5'-phosphosulfate 3'-phosphotransferase</fullName>
    </alternativeName>
    <alternativeName>
        <fullName evidence="8">Adenosine-5'-phosphosulfate kinase</fullName>
    </alternativeName>
</protein>
<evidence type="ECO:0000256" key="6">
    <source>
        <dbReference type="ARBA" id="ARBA00022840"/>
    </source>
</evidence>
<comment type="similarity">
    <text evidence="8">Belongs to the APS kinase family.</text>
</comment>
<dbReference type="NCBIfam" id="NF003013">
    <property type="entry name" value="PRK03846.1"/>
    <property type="match status" value="1"/>
</dbReference>
<dbReference type="Gene3D" id="3.40.50.300">
    <property type="entry name" value="P-loop containing nucleotide triphosphate hydrolases"/>
    <property type="match status" value="1"/>
</dbReference>
<dbReference type="InterPro" id="IPR015947">
    <property type="entry name" value="PUA-like_sf"/>
</dbReference>
<keyword evidence="6 8" id="KW-0067">ATP-binding</keyword>
<dbReference type="InterPro" id="IPR002650">
    <property type="entry name" value="Sulphate_adenylyltransferase"/>
</dbReference>
<dbReference type="Pfam" id="PF14306">
    <property type="entry name" value="PUA_2"/>
    <property type="match status" value="1"/>
</dbReference>
<keyword evidence="3 8" id="KW-0808">Transferase</keyword>
<dbReference type="NCBIfam" id="TIGR00339">
    <property type="entry name" value="sopT"/>
    <property type="match status" value="1"/>
</dbReference>
<dbReference type="Pfam" id="PF01747">
    <property type="entry name" value="ATP-sulfurylase"/>
    <property type="match status" value="1"/>
</dbReference>
<sequence>MDHLIEPHGGVLCDLQVDDERAEELKAASIDYPSVTLSDRQLCDLELLLNGGFSPLTGFLGEEDYHGVLEKCRLSDGTVWPMPITLDVAEDTAAGLEPGQPVALRDPEGFMLAVLHLEETYRPDKEREAEAVFGTSDRHHPGVAYLLDRSGPVYLAGRVEGLQLPLHYDFTELRLTPAELRTEFAKRGWRRVVAFQTRNPMHRAHQELTLRAASEQEAGLLIHPVVGMTKPGDIDHFTRVRCYQALAEHYPDKMMTLALLPLAMRMGGPREALWHALIRKNYGCTHFIVGRDHAGPGKNGDDEDFYGPYDAQELVAEYEEELGIRMVPFKEMAYVEERAEYLPVDEVPADATVKKLSGTEVRRRLKEGLEIPEWFSYPNVVAELRRSHPPKHKQGLTIFFTGLSGSGKSTVANVLLARFREIGGRPVTLLDGDIVRQHLSSELGFSREHRNLNVRRIGFVASEITKNGGIAICAPIAPYRHVREENRELIEGYGGFIEVHVKTPLEVCEARDRKGLYAKARAGQIKEFTGIDDPYEEPVDPEVAIDTSDLTPMEAAQEVLLHLEKAGYLR</sequence>
<comment type="catalytic activity">
    <reaction evidence="7">
        <text>sulfate + ATP + H(+) = adenosine 5'-phosphosulfate + diphosphate</text>
        <dbReference type="Rhea" id="RHEA:18133"/>
        <dbReference type="ChEBI" id="CHEBI:15378"/>
        <dbReference type="ChEBI" id="CHEBI:16189"/>
        <dbReference type="ChEBI" id="CHEBI:30616"/>
        <dbReference type="ChEBI" id="CHEBI:33019"/>
        <dbReference type="ChEBI" id="CHEBI:58243"/>
        <dbReference type="EC" id="2.7.7.4"/>
    </reaction>
</comment>
<dbReference type="CDD" id="cd02027">
    <property type="entry name" value="APSK"/>
    <property type="match status" value="1"/>
</dbReference>
<evidence type="ECO:0000259" key="11">
    <source>
        <dbReference type="Pfam" id="PF14306"/>
    </source>
</evidence>
<dbReference type="UniPathway" id="UPA00140">
    <property type="reaction ID" value="UER00205"/>
</dbReference>
<accession>A0A0P9CXS6</accession>
<dbReference type="Proteomes" id="UP000183104">
    <property type="component" value="Unassembled WGS sequence"/>
</dbReference>
<dbReference type="PANTHER" id="PTHR42700">
    <property type="entry name" value="SULFATE ADENYLYLTRANSFERASE"/>
    <property type="match status" value="1"/>
</dbReference>
<dbReference type="FunFam" id="3.40.50.620:FF:000052">
    <property type="entry name" value="Sulfate adenylyltransferase"/>
    <property type="match status" value="1"/>
</dbReference>
<dbReference type="PATRIC" id="fig|381306.5.peg.2546"/>
<dbReference type="InterPro" id="IPR050512">
    <property type="entry name" value="Sulf_AdTrans/APS_kinase"/>
</dbReference>
<evidence type="ECO:0000256" key="2">
    <source>
        <dbReference type="ARBA" id="ARBA00004806"/>
    </source>
</evidence>
<dbReference type="PANTHER" id="PTHR42700:SF1">
    <property type="entry name" value="SULFATE ADENYLYLTRANSFERASE"/>
    <property type="match status" value="1"/>
</dbReference>
<dbReference type="Gene3D" id="3.40.50.620">
    <property type="entry name" value="HUPs"/>
    <property type="match status" value="1"/>
</dbReference>
<evidence type="ECO:0000256" key="4">
    <source>
        <dbReference type="ARBA" id="ARBA00022695"/>
    </source>
</evidence>
<dbReference type="SUPFAM" id="SSF88697">
    <property type="entry name" value="PUA domain-like"/>
    <property type="match status" value="1"/>
</dbReference>
<evidence type="ECO:0000313" key="12">
    <source>
        <dbReference type="EMBL" id="SCY55656.1"/>
    </source>
</evidence>
<dbReference type="InterPro" id="IPR025980">
    <property type="entry name" value="ATP-Sase_PUA-like_dom"/>
</dbReference>
<comment type="pathway">
    <text evidence="2 8">Sulfur metabolism; hydrogen sulfide biosynthesis; sulfite from sulfate: step 2/3.</text>
</comment>
<evidence type="ECO:0000256" key="7">
    <source>
        <dbReference type="ARBA" id="ARBA00049370"/>
    </source>
</evidence>
<dbReference type="NCBIfam" id="TIGR00455">
    <property type="entry name" value="apsK"/>
    <property type="match status" value="1"/>
</dbReference>
<dbReference type="Gene3D" id="3.10.400.10">
    <property type="entry name" value="Sulfate adenylyltransferase"/>
    <property type="match status" value="1"/>
</dbReference>
<keyword evidence="8" id="KW-0597">Phosphoprotein</keyword>
<dbReference type="SUPFAM" id="SSF52540">
    <property type="entry name" value="P-loop containing nucleoside triphosphate hydrolases"/>
    <property type="match status" value="1"/>
</dbReference>
<dbReference type="InterPro" id="IPR014729">
    <property type="entry name" value="Rossmann-like_a/b/a_fold"/>
</dbReference>
<proteinExistence type="inferred from homology"/>
<dbReference type="GO" id="GO:0004781">
    <property type="term" value="F:sulfate adenylyltransferase (ATP) activity"/>
    <property type="evidence" value="ECO:0007669"/>
    <property type="project" value="UniProtKB-EC"/>
</dbReference>
<feature type="domain" description="APS kinase" evidence="9">
    <location>
        <begin position="394"/>
        <end position="546"/>
    </location>
</feature>
<dbReference type="InterPro" id="IPR059117">
    <property type="entry name" value="APS_kinase_dom"/>
</dbReference>
<comment type="caution">
    <text evidence="8">Lacks conserved residue(s) required for the propagation of feature annotation.</text>
</comment>
<evidence type="ECO:0000256" key="5">
    <source>
        <dbReference type="ARBA" id="ARBA00022741"/>
    </source>
</evidence>
<dbReference type="STRING" id="381306.AN478_00970"/>
<dbReference type="OrthoDB" id="9804504at2"/>
<dbReference type="InterPro" id="IPR024951">
    <property type="entry name" value="Sulfurylase_cat_dom"/>
</dbReference>
<dbReference type="NCBIfam" id="NF003166">
    <property type="entry name" value="PRK04149.1"/>
    <property type="match status" value="1"/>
</dbReference>
<keyword evidence="5 8" id="KW-0547">Nucleotide-binding</keyword>
<dbReference type="GO" id="GO:0005524">
    <property type="term" value="F:ATP binding"/>
    <property type="evidence" value="ECO:0007669"/>
    <property type="project" value="UniProtKB-UniRule"/>
</dbReference>
<evidence type="ECO:0000259" key="9">
    <source>
        <dbReference type="Pfam" id="PF01583"/>
    </source>
</evidence>
<evidence type="ECO:0000259" key="10">
    <source>
        <dbReference type="Pfam" id="PF01747"/>
    </source>
</evidence>
<name>A0A0P9CXS6_9GAMM</name>
<feature type="domain" description="ATP-sulfurylase PUA-like" evidence="11">
    <location>
        <begin position="5"/>
        <end position="163"/>
    </location>
</feature>
<reference evidence="13" key="1">
    <citation type="submission" date="2016-10" db="EMBL/GenBank/DDBJ databases">
        <authorList>
            <person name="Varghese N."/>
        </authorList>
    </citation>
    <scope>NUCLEOTIDE SEQUENCE [LARGE SCALE GENOMIC DNA]</scope>
    <source>
        <strain evidence="13">HL 19</strain>
    </source>
</reference>
<dbReference type="HAMAP" id="MF_00065">
    <property type="entry name" value="Adenylyl_sulf_kinase"/>
    <property type="match status" value="1"/>
</dbReference>